<feature type="chain" id="PRO_5023964659" description="Leishmanolysin-like peptidase" evidence="17">
    <location>
        <begin position="37"/>
        <end position="752"/>
    </location>
</feature>
<comment type="catalytic activity">
    <reaction evidence="1">
        <text>Preference for hydrophobic residues at P1 and P1' and basic residues at P2' and P3'. A model nonapeptide is cleaved at -Ala-Tyr-|-Leu-Lys-Lys-.</text>
        <dbReference type="EC" id="3.4.24.36"/>
    </reaction>
</comment>
<accession>A0A1X0NXR7</accession>
<evidence type="ECO:0000313" key="21">
    <source>
        <dbReference type="Proteomes" id="UP000192257"/>
    </source>
</evidence>
<evidence type="ECO:0000256" key="10">
    <source>
        <dbReference type="ARBA" id="ARBA00023049"/>
    </source>
</evidence>
<dbReference type="RefSeq" id="XP_028882996.1">
    <property type="nucleotide sequence ID" value="XM_029025586.1"/>
</dbReference>
<evidence type="ECO:0000256" key="9">
    <source>
        <dbReference type="ARBA" id="ARBA00022889"/>
    </source>
</evidence>
<dbReference type="OrthoDB" id="244319at2759"/>
<dbReference type="EMBL" id="NBCO01000014">
    <property type="protein sequence ID" value="ORC88930.1"/>
    <property type="molecule type" value="Genomic_DNA"/>
</dbReference>
<evidence type="ECO:0000256" key="5">
    <source>
        <dbReference type="ARBA" id="ARBA00022723"/>
    </source>
</evidence>
<evidence type="ECO:0000256" key="7">
    <source>
        <dbReference type="ARBA" id="ARBA00022801"/>
    </source>
</evidence>
<keyword evidence="10 16" id="KW-0482">Metalloprotease</keyword>
<keyword evidence="7 17" id="KW-0378">Hydrolase</keyword>
<evidence type="ECO:0000256" key="17">
    <source>
        <dbReference type="RuleBase" id="RU366077"/>
    </source>
</evidence>
<evidence type="ECO:0000256" key="2">
    <source>
        <dbReference type="ARBA" id="ARBA00004370"/>
    </source>
</evidence>
<dbReference type="Gene3D" id="3.10.170.20">
    <property type="match status" value="1"/>
</dbReference>
<evidence type="ECO:0000256" key="12">
    <source>
        <dbReference type="ARBA" id="ARBA00023145"/>
    </source>
</evidence>
<dbReference type="GO" id="GO:0004222">
    <property type="term" value="F:metalloendopeptidase activity"/>
    <property type="evidence" value="ECO:0007669"/>
    <property type="project" value="UniProtKB-UniRule"/>
</dbReference>
<dbReference type="FunFam" id="3.90.132.10:FF:000001">
    <property type="entry name" value="leishmanolysin-like peptidase isoform X2"/>
    <property type="match status" value="1"/>
</dbReference>
<evidence type="ECO:0000256" key="3">
    <source>
        <dbReference type="ARBA" id="ARBA00005860"/>
    </source>
</evidence>
<sequence>MHTPCARAVVCRYSPHPRVLTLLLLLLLCCTAGCLAASHHRCMHDKISELNKPVTVVREIPRKGQGAVQAYTANAAENSNIFGDNKNWVPIRIKAFTRDLNDPSKYCTVAGEERYDQTYTKLYCRANGVLTVRKKRIIEEQLIPEAIKMHTERIFVVRETGIVKVPSMEHTYCSHYTIPEEHHTIGLQDAELYFYVSALQTDRAMAWGAYCACTDDGRPIVGSLNLNPTYVEATDAAVRTVAHEIAHLLGFDYYMFLKLGIVDTGVTLRQRVVAVINTTQSKKVASEHYGCPNATGVELESTSSCGTARSHLEFRNAKDEMMAPSSKASYYTKLTLGIFESMPFYKVNYSMAEPMKWGNNSGCGFLEKKCLTGGETDYPDMFCNQHRKQVPFLCTHDFLALGYCTMTWYSTPLPDEYQYFLGKHFGGTIREMDYCPFVQELKDSSCTTSTTIQRRGSFVGPKSRCVKGENLKFTTQPIGDVCVNTKCENGKLSVQFRLDEEWYECEEKKKVSSKNGNWSGSIICPAYEEVCTEHRNVTIVLEELPHQDDDDQPAPKNITWPIKPKDPSPLTHPPPEPTMETVGAPHVERGLTSTHPNVPTDSSGHHTSERDGLFGSSTHNVPTTGATVEEHMELADLHIHHSAALDTREAQSEDVQGNHVDAGPSSNSVRTRRELPHEGVTQVATTNENLMQDSDTKNNLATNGKGPAAHVLNNNDAITLNIGIGDGTVTPAGCAPLLLLILASAVAVIFSL</sequence>
<keyword evidence="12" id="KW-0865">Zymogen</keyword>
<evidence type="ECO:0000256" key="15">
    <source>
        <dbReference type="PIRSR" id="PIRSR601577-1"/>
    </source>
</evidence>
<dbReference type="EC" id="3.4.24.-" evidence="17"/>
<feature type="compositionally biased region" description="Basic and acidic residues" evidence="18">
    <location>
        <begin position="603"/>
        <end position="612"/>
    </location>
</feature>
<evidence type="ECO:0000256" key="11">
    <source>
        <dbReference type="ARBA" id="ARBA00023136"/>
    </source>
</evidence>
<protein>
    <recommendedName>
        <fullName evidence="17">Leishmanolysin-like peptidase</fullName>
        <ecNumber evidence="17">3.4.24.-</ecNumber>
    </recommendedName>
</protein>
<feature type="region of interest" description="Disordered" evidence="18">
    <location>
        <begin position="544"/>
        <end position="623"/>
    </location>
</feature>
<keyword evidence="9" id="KW-0130">Cell adhesion</keyword>
<comment type="caution">
    <text evidence="20">The sequence shown here is derived from an EMBL/GenBank/DDBJ whole genome shotgun (WGS) entry which is preliminary data.</text>
</comment>
<keyword evidence="11 19" id="KW-0472">Membrane</keyword>
<dbReference type="PANTHER" id="PTHR10942:SF0">
    <property type="entry name" value="LEISHMANOLYSIN-LIKE PEPTIDASE"/>
    <property type="match status" value="1"/>
</dbReference>
<keyword evidence="14" id="KW-0325">Glycoprotein</keyword>
<keyword evidence="19" id="KW-1133">Transmembrane helix</keyword>
<evidence type="ECO:0000256" key="8">
    <source>
        <dbReference type="ARBA" id="ARBA00022833"/>
    </source>
</evidence>
<dbReference type="GO" id="GO:0016020">
    <property type="term" value="C:membrane"/>
    <property type="evidence" value="ECO:0007669"/>
    <property type="project" value="UniProtKB-SubCell"/>
</dbReference>
<keyword evidence="4 17" id="KW-0645">Protease</keyword>
<dbReference type="VEuPathDB" id="TriTrypDB:TM35_000141410"/>
<dbReference type="PANTHER" id="PTHR10942">
    <property type="entry name" value="LEISHMANOLYSIN-LIKE PEPTIDASE"/>
    <property type="match status" value="1"/>
</dbReference>
<feature type="binding site" evidence="16">
    <location>
        <position position="311"/>
    </location>
    <ligand>
        <name>Zn(2+)</name>
        <dbReference type="ChEBI" id="CHEBI:29105"/>
        <note>catalytic</note>
    </ligand>
</feature>
<dbReference type="SUPFAM" id="SSF55486">
    <property type="entry name" value="Metalloproteases ('zincins'), catalytic domain"/>
    <property type="match status" value="1"/>
</dbReference>
<feature type="active site" evidence="15">
    <location>
        <position position="244"/>
    </location>
</feature>
<evidence type="ECO:0000256" key="13">
    <source>
        <dbReference type="ARBA" id="ARBA00023157"/>
    </source>
</evidence>
<evidence type="ECO:0000256" key="4">
    <source>
        <dbReference type="ARBA" id="ARBA00022670"/>
    </source>
</evidence>
<dbReference type="Proteomes" id="UP000192257">
    <property type="component" value="Unassembled WGS sequence"/>
</dbReference>
<keyword evidence="19" id="KW-0812">Transmembrane</keyword>
<proteinExistence type="inferred from homology"/>
<dbReference type="GeneID" id="39985366"/>
<keyword evidence="21" id="KW-1185">Reference proteome</keyword>
<dbReference type="Gene3D" id="3.90.132.10">
    <property type="entry name" value="Leishmanolysin , domain 2"/>
    <property type="match status" value="1"/>
</dbReference>
<dbReference type="GO" id="GO:0005737">
    <property type="term" value="C:cytoplasm"/>
    <property type="evidence" value="ECO:0007669"/>
    <property type="project" value="TreeGrafter"/>
</dbReference>
<feature type="transmembrane region" description="Helical" evidence="19">
    <location>
        <begin position="729"/>
        <end position="750"/>
    </location>
</feature>
<keyword evidence="6 17" id="KW-0732">Signal</keyword>
<dbReference type="InterPro" id="IPR001577">
    <property type="entry name" value="Peptidase_M8"/>
</dbReference>
<feature type="compositionally biased region" description="Polar residues" evidence="18">
    <location>
        <begin position="591"/>
        <end position="602"/>
    </location>
</feature>
<keyword evidence="13" id="KW-1015">Disulfide bond</keyword>
<feature type="signal peptide" evidence="17">
    <location>
        <begin position="1"/>
        <end position="36"/>
    </location>
</feature>
<reference evidence="20 21" key="1">
    <citation type="submission" date="2017-03" db="EMBL/GenBank/DDBJ databases">
        <title>An alternative strategy for trypanosome survival in the mammalian bloodstream revealed through genome and transcriptome analysis of the ubiquitous bovine parasite Trypanosoma (Megatrypanum) theileri.</title>
        <authorList>
            <person name="Kelly S."/>
            <person name="Ivens A."/>
            <person name="Mott A."/>
            <person name="O'Neill E."/>
            <person name="Emms D."/>
            <person name="Macleod O."/>
            <person name="Voorheis P."/>
            <person name="Matthews J."/>
            <person name="Matthews K."/>
            <person name="Carrington M."/>
        </authorList>
    </citation>
    <scope>NUCLEOTIDE SEQUENCE [LARGE SCALE GENOMIC DNA]</scope>
    <source>
        <strain evidence="20">Edinburgh</strain>
    </source>
</reference>
<feature type="binding site" evidence="16">
    <location>
        <position position="247"/>
    </location>
    <ligand>
        <name>Zn(2+)</name>
        <dbReference type="ChEBI" id="CHEBI:29105"/>
        <note>catalytic</note>
    </ligand>
</feature>
<comment type="similarity">
    <text evidence="3 17">Belongs to the peptidase M8 family.</text>
</comment>
<dbReference type="AlphaFoldDB" id="A0A1X0NXR7"/>
<evidence type="ECO:0000256" key="19">
    <source>
        <dbReference type="SAM" id="Phobius"/>
    </source>
</evidence>
<evidence type="ECO:0000256" key="18">
    <source>
        <dbReference type="SAM" id="MobiDB-lite"/>
    </source>
</evidence>
<evidence type="ECO:0000256" key="14">
    <source>
        <dbReference type="ARBA" id="ARBA00023180"/>
    </source>
</evidence>
<dbReference type="GO" id="GO:0007155">
    <property type="term" value="P:cell adhesion"/>
    <property type="evidence" value="ECO:0007669"/>
    <property type="project" value="UniProtKB-KW"/>
</dbReference>
<dbReference type="Gene3D" id="2.30.34.10">
    <property type="entry name" value="Leishmanolysin domain 4"/>
    <property type="match status" value="1"/>
</dbReference>
<dbReference type="PRINTS" id="PR00782">
    <property type="entry name" value="LSHMANOLYSIN"/>
</dbReference>
<evidence type="ECO:0000313" key="20">
    <source>
        <dbReference type="EMBL" id="ORC88930.1"/>
    </source>
</evidence>
<feature type="region of interest" description="Disordered" evidence="18">
    <location>
        <begin position="646"/>
        <end position="678"/>
    </location>
</feature>
<dbReference type="Pfam" id="PF01457">
    <property type="entry name" value="Peptidase_M8"/>
    <property type="match status" value="1"/>
</dbReference>
<evidence type="ECO:0000256" key="6">
    <source>
        <dbReference type="ARBA" id="ARBA00022729"/>
    </source>
</evidence>
<comment type="subcellular location">
    <subcellularLocation>
        <location evidence="2">Membrane</location>
    </subcellularLocation>
</comment>
<keyword evidence="5 16" id="KW-0479">Metal-binding</keyword>
<evidence type="ECO:0000256" key="1">
    <source>
        <dbReference type="ARBA" id="ARBA00001249"/>
    </source>
</evidence>
<evidence type="ECO:0000256" key="16">
    <source>
        <dbReference type="PIRSR" id="PIRSR601577-2"/>
    </source>
</evidence>
<feature type="binding site" evidence="16">
    <location>
        <position position="243"/>
    </location>
    <ligand>
        <name>Zn(2+)</name>
        <dbReference type="ChEBI" id="CHEBI:29105"/>
        <note>catalytic</note>
    </ligand>
</feature>
<name>A0A1X0NXR7_9TRYP</name>
<dbReference type="Gene3D" id="2.10.55.10">
    <property type="entry name" value="Leishmanolysin domain 3"/>
    <property type="match status" value="1"/>
</dbReference>
<comment type="cofactor">
    <cofactor evidence="16 17">
        <name>Zn(2+)</name>
        <dbReference type="ChEBI" id="CHEBI:29105"/>
    </cofactor>
    <text evidence="16 17">Binds 1 zinc ion per subunit.</text>
</comment>
<organism evidence="20 21">
    <name type="scientific">Trypanosoma theileri</name>
    <dbReference type="NCBI Taxonomy" id="67003"/>
    <lineage>
        <taxon>Eukaryota</taxon>
        <taxon>Discoba</taxon>
        <taxon>Euglenozoa</taxon>
        <taxon>Kinetoplastea</taxon>
        <taxon>Metakinetoplastina</taxon>
        <taxon>Trypanosomatida</taxon>
        <taxon>Trypanosomatidae</taxon>
        <taxon>Trypanosoma</taxon>
    </lineage>
</organism>
<dbReference type="GO" id="GO:0006508">
    <property type="term" value="P:proteolysis"/>
    <property type="evidence" value="ECO:0007669"/>
    <property type="project" value="UniProtKB-KW"/>
</dbReference>
<gene>
    <name evidence="20" type="ORF">TM35_000141410</name>
</gene>
<keyword evidence="8 16" id="KW-0862">Zinc</keyword>
<dbReference type="GO" id="GO:0046872">
    <property type="term" value="F:metal ion binding"/>
    <property type="evidence" value="ECO:0007669"/>
    <property type="project" value="UniProtKB-KW"/>
</dbReference>